<dbReference type="EMBL" id="ML179054">
    <property type="protein sequence ID" value="THV04625.1"/>
    <property type="molecule type" value="Genomic_DNA"/>
</dbReference>
<evidence type="ECO:0000313" key="2">
    <source>
        <dbReference type="EMBL" id="THV04625.1"/>
    </source>
</evidence>
<accession>A0A4S8MP02</accession>
<proteinExistence type="predicted"/>
<evidence type="ECO:0000313" key="3">
    <source>
        <dbReference type="Proteomes" id="UP000297245"/>
    </source>
</evidence>
<feature type="compositionally biased region" description="Basic residues" evidence="1">
    <location>
        <begin position="53"/>
        <end position="65"/>
    </location>
</feature>
<keyword evidence="3" id="KW-1185">Reference proteome</keyword>
<evidence type="ECO:0008006" key="4">
    <source>
        <dbReference type="Google" id="ProtNLM"/>
    </source>
</evidence>
<dbReference type="Pfam" id="PF18759">
    <property type="entry name" value="Plavaka"/>
    <property type="match status" value="1"/>
</dbReference>
<sequence>MSSESDLVCTGCSVTFKRINDINQHWIKTRTPKCVEAARIETEKLRQNNSGPRRARNITRSHRPKAPSQPRIATPASLSDNDEAEEVNQFEGDFFGTDYQERDFPGFEAAPIPKESSDSDDEELPGPVFEPTWEPPRPTATDLASSMDDEDDTPTPPRRPSNVPLQKVPSHRDGIHVVQFGKQAGAPVHTSASNLFHDSLDGFTRYQASIEGSDTNKWAPFASRMDWEVARWAKMRGTGSTAFDDLLAIKGVDDALGLSYRNSKELNRIIDSIPTRRPSFTREEVVVTGEAFDLYKRDILECIRALYGNPEHCKYMCFTPERHYADPDHTVRLFHDFHTGKWWWGTQKAVEHDKPGATIVPVIISSDKTQVTLFRNKSAYPVYLTIGNLPKEIRRKPSQQGQVLLAYLPTTRLEHIKNKTARRRVVTNLFHSCMKDLLSPLETAGKEGVEMQSGDGVIQRCHPILAAYVGDYPEQMLVTTGYYGDCGSCETEKDDLGEYPCTQDYRSMEDAIAAAKTIGSDMWVENCFNANVKPVQHPFWEDLPYTDIFRSITPDLLHQLYQGVMKHLIEWLSHICGKEEIDARVRRLPPCHGMRHFQKGITTLSRVSGAEHKQMCSFLLGIITDIPLLSSYQSRKLLTATRALLDFLYIASYPIHTTETLQGLDESLAIFHSHKQIFVDLGARDNFKLPKLHSLVHYSRAIQLYGTTDNYNTETTERLHIDFAKDAYHSTNHKDEYSQMTLWLERREKVTYHSTYLEWRWSQSTSSVFVPVDRAPVGVRYDFPGAQRTLTDMRCIYQQKFTGFPTVKSVGLSKLEDAISNRGYGASQFTDALARFLVQFREPDFTPVEVDEYARVVVLPFASVPVWHSIKFVNPDLYGTETLDVLSAHPRRYGADGQILQGYQFDTALIKMNESSSESGDFVREPTSCTVRPATTTVAMKVFFALIVTFLTVVVSNAMPSVEIMSRAEHTNWLATTDAEMTYIGKPLRERTPLDTTVTYCSIAQGPVCGGPCTTYVGGPTCLAAPDTNCLRADRNVAFCANNGCSDCNFFDNCGTRMDNNFCFTPSTKSILVEAE</sequence>
<dbReference type="OrthoDB" id="3232941at2759"/>
<reference evidence="2 3" key="1">
    <citation type="journal article" date="2019" name="Nat. Ecol. Evol.">
        <title>Megaphylogeny resolves global patterns of mushroom evolution.</title>
        <authorList>
            <person name="Varga T."/>
            <person name="Krizsan K."/>
            <person name="Foldi C."/>
            <person name="Dima B."/>
            <person name="Sanchez-Garcia M."/>
            <person name="Sanchez-Ramirez S."/>
            <person name="Szollosi G.J."/>
            <person name="Szarkandi J.G."/>
            <person name="Papp V."/>
            <person name="Albert L."/>
            <person name="Andreopoulos W."/>
            <person name="Angelini C."/>
            <person name="Antonin V."/>
            <person name="Barry K.W."/>
            <person name="Bougher N.L."/>
            <person name="Buchanan P."/>
            <person name="Buyck B."/>
            <person name="Bense V."/>
            <person name="Catcheside P."/>
            <person name="Chovatia M."/>
            <person name="Cooper J."/>
            <person name="Damon W."/>
            <person name="Desjardin D."/>
            <person name="Finy P."/>
            <person name="Geml J."/>
            <person name="Haridas S."/>
            <person name="Hughes K."/>
            <person name="Justo A."/>
            <person name="Karasinski D."/>
            <person name="Kautmanova I."/>
            <person name="Kiss B."/>
            <person name="Kocsube S."/>
            <person name="Kotiranta H."/>
            <person name="LaButti K.M."/>
            <person name="Lechner B.E."/>
            <person name="Liimatainen K."/>
            <person name="Lipzen A."/>
            <person name="Lukacs Z."/>
            <person name="Mihaltcheva S."/>
            <person name="Morgado L.N."/>
            <person name="Niskanen T."/>
            <person name="Noordeloos M.E."/>
            <person name="Ohm R.A."/>
            <person name="Ortiz-Santana B."/>
            <person name="Ovrebo C."/>
            <person name="Racz N."/>
            <person name="Riley R."/>
            <person name="Savchenko A."/>
            <person name="Shiryaev A."/>
            <person name="Soop K."/>
            <person name="Spirin V."/>
            <person name="Szebenyi C."/>
            <person name="Tomsovsky M."/>
            <person name="Tulloss R.E."/>
            <person name="Uehling J."/>
            <person name="Grigoriev I.V."/>
            <person name="Vagvolgyi C."/>
            <person name="Papp T."/>
            <person name="Martin F.M."/>
            <person name="Miettinen O."/>
            <person name="Hibbett D.S."/>
            <person name="Nagy L.G."/>
        </authorList>
    </citation>
    <scope>NUCLEOTIDE SEQUENCE [LARGE SCALE GENOMIC DNA]</scope>
    <source>
        <strain evidence="2 3">CBS 962.96</strain>
    </source>
</reference>
<organism evidence="2 3">
    <name type="scientific">Dendrothele bispora (strain CBS 962.96)</name>
    <dbReference type="NCBI Taxonomy" id="1314807"/>
    <lineage>
        <taxon>Eukaryota</taxon>
        <taxon>Fungi</taxon>
        <taxon>Dikarya</taxon>
        <taxon>Basidiomycota</taxon>
        <taxon>Agaricomycotina</taxon>
        <taxon>Agaricomycetes</taxon>
        <taxon>Agaricomycetidae</taxon>
        <taxon>Agaricales</taxon>
        <taxon>Agaricales incertae sedis</taxon>
        <taxon>Dendrothele</taxon>
    </lineage>
</organism>
<feature type="region of interest" description="Disordered" evidence="1">
    <location>
        <begin position="96"/>
        <end position="169"/>
    </location>
</feature>
<evidence type="ECO:0000256" key="1">
    <source>
        <dbReference type="SAM" id="MobiDB-lite"/>
    </source>
</evidence>
<gene>
    <name evidence="2" type="ORF">K435DRAFT_961820</name>
</gene>
<name>A0A4S8MP02_DENBC</name>
<protein>
    <recommendedName>
        <fullName evidence="4">C2H2-type domain-containing protein</fullName>
    </recommendedName>
</protein>
<feature type="region of interest" description="Disordered" evidence="1">
    <location>
        <begin position="44"/>
        <end position="83"/>
    </location>
</feature>
<dbReference type="InterPro" id="IPR041078">
    <property type="entry name" value="Plavaka"/>
</dbReference>
<dbReference type="Proteomes" id="UP000297245">
    <property type="component" value="Unassembled WGS sequence"/>
</dbReference>
<dbReference type="AlphaFoldDB" id="A0A4S8MP02"/>